<accession>A0A099K998</accession>
<dbReference type="InterPro" id="IPR000073">
    <property type="entry name" value="AB_hydrolase_1"/>
</dbReference>
<evidence type="ECO:0000256" key="12">
    <source>
        <dbReference type="PIRSR" id="PIRSR006431-1"/>
    </source>
</evidence>
<comment type="subcellular location">
    <subcellularLocation>
        <location evidence="2 11">Cytoplasm</location>
    </subcellularLocation>
</comment>
<dbReference type="PATRIC" id="fig|28229.4.peg.3825"/>
<keyword evidence="9 11" id="KW-0378">Hydrolase</keyword>
<name>A0A099K998_COLPS</name>
<dbReference type="PANTHER" id="PTHR43722:SF1">
    <property type="entry name" value="PROLINE IMINOPEPTIDASE"/>
    <property type="match status" value="1"/>
</dbReference>
<comment type="caution">
    <text evidence="15">The sequence shown here is derived from an EMBL/GenBank/DDBJ whole genome shotgun (WGS) entry which is preliminary data.</text>
</comment>
<evidence type="ECO:0000256" key="9">
    <source>
        <dbReference type="ARBA" id="ARBA00022801"/>
    </source>
</evidence>
<protein>
    <recommendedName>
        <fullName evidence="5 11">Proline iminopeptidase</fullName>
        <shortName evidence="11">PIP</shortName>
        <ecNumber evidence="4 11">3.4.11.5</ecNumber>
    </recommendedName>
    <alternativeName>
        <fullName evidence="10 11">Prolyl aminopeptidase</fullName>
    </alternativeName>
</protein>
<evidence type="ECO:0000256" key="4">
    <source>
        <dbReference type="ARBA" id="ARBA00012568"/>
    </source>
</evidence>
<sequence>MLHSLYPDIKPFSQQYLEVSPLHQLYIEQCGNEQGIPVVFLHGGPGSGCREQHRCYFDPAIYHIILFDQRGCGRSKPQGELKENNTIALVEDINVIRKHLGISQWLVFGGSWGATLALLYAKQYPTQVLGMILRGVFLGRPQDINWVYSNNGAAKIYPEAWQAFVEELPLHQQQTPLKAIYQQLISSDEQISRNAYNRLQQWESAILNIQPSPPASKGDAINKYPSIIQLHYSINHCFIEQSPILEQIYRIGDIPINIIQGRFDFVCPVEQAWQLAYHCPQSTLTVIDEAGHLANEPLMINALVEATRSFAKQLS</sequence>
<organism evidence="15 16">
    <name type="scientific">Colwellia psychrerythraea</name>
    <name type="common">Vibrio psychroerythus</name>
    <dbReference type="NCBI Taxonomy" id="28229"/>
    <lineage>
        <taxon>Bacteria</taxon>
        <taxon>Pseudomonadati</taxon>
        <taxon>Pseudomonadota</taxon>
        <taxon>Gammaproteobacteria</taxon>
        <taxon>Alteromonadales</taxon>
        <taxon>Colwelliaceae</taxon>
        <taxon>Colwellia</taxon>
    </lineage>
</organism>
<dbReference type="InterPro" id="IPR005944">
    <property type="entry name" value="Pro_iminopeptidase"/>
</dbReference>
<dbReference type="InterPro" id="IPR002410">
    <property type="entry name" value="Peptidase_S33"/>
</dbReference>
<evidence type="ECO:0000256" key="5">
    <source>
        <dbReference type="ARBA" id="ARBA00021843"/>
    </source>
</evidence>
<evidence type="ECO:0000256" key="8">
    <source>
        <dbReference type="ARBA" id="ARBA00022670"/>
    </source>
</evidence>
<comment type="catalytic activity">
    <reaction evidence="1 11 13">
        <text>Release of N-terminal proline from a peptide.</text>
        <dbReference type="EC" id="3.4.11.5"/>
    </reaction>
</comment>
<dbReference type="PIRSF" id="PIRSF006431">
    <property type="entry name" value="Pept_S33"/>
    <property type="match status" value="1"/>
</dbReference>
<dbReference type="OrthoDB" id="9796770at2"/>
<keyword evidence="7 11" id="KW-0963">Cytoplasm</keyword>
<evidence type="ECO:0000256" key="11">
    <source>
        <dbReference type="PIRNR" id="PIRNR006431"/>
    </source>
</evidence>
<comment type="similarity">
    <text evidence="3 11 13">Belongs to the peptidase S33 family.</text>
</comment>
<evidence type="ECO:0000256" key="6">
    <source>
        <dbReference type="ARBA" id="ARBA00022438"/>
    </source>
</evidence>
<feature type="active site" evidence="12">
    <location>
        <position position="264"/>
    </location>
</feature>
<dbReference type="RefSeq" id="WP_052056937.1">
    <property type="nucleotide sequence ID" value="NZ_JQED01000055.1"/>
</dbReference>
<dbReference type="Gene3D" id="3.40.50.1820">
    <property type="entry name" value="alpha/beta hydrolase"/>
    <property type="match status" value="1"/>
</dbReference>
<evidence type="ECO:0000313" key="16">
    <source>
        <dbReference type="Proteomes" id="UP000029843"/>
    </source>
</evidence>
<evidence type="ECO:0000256" key="2">
    <source>
        <dbReference type="ARBA" id="ARBA00004496"/>
    </source>
</evidence>
<evidence type="ECO:0000256" key="3">
    <source>
        <dbReference type="ARBA" id="ARBA00010088"/>
    </source>
</evidence>
<dbReference type="GO" id="GO:0006508">
    <property type="term" value="P:proteolysis"/>
    <property type="evidence" value="ECO:0007669"/>
    <property type="project" value="UniProtKB-KW"/>
</dbReference>
<dbReference type="AlphaFoldDB" id="A0A099K998"/>
<evidence type="ECO:0000259" key="14">
    <source>
        <dbReference type="Pfam" id="PF00561"/>
    </source>
</evidence>
<dbReference type="EC" id="3.4.11.5" evidence="4 11"/>
<dbReference type="GO" id="GO:0005737">
    <property type="term" value="C:cytoplasm"/>
    <property type="evidence" value="ECO:0007669"/>
    <property type="project" value="UniProtKB-SubCell"/>
</dbReference>
<dbReference type="SUPFAM" id="SSF53474">
    <property type="entry name" value="alpha/beta-Hydrolases"/>
    <property type="match status" value="1"/>
</dbReference>
<dbReference type="PANTHER" id="PTHR43722">
    <property type="entry name" value="PROLINE IMINOPEPTIDASE"/>
    <property type="match status" value="1"/>
</dbReference>
<evidence type="ECO:0000256" key="13">
    <source>
        <dbReference type="RuleBase" id="RU003421"/>
    </source>
</evidence>
<reference evidence="15 16" key="1">
    <citation type="submission" date="2014-08" db="EMBL/GenBank/DDBJ databases">
        <title>Genomic and Phenotypic Diversity of Colwellia psychrerythraea strains from Disparate Marine Basins.</title>
        <authorList>
            <person name="Techtmann S.M."/>
            <person name="Stelling S.C."/>
            <person name="Utturkar S.M."/>
            <person name="Alshibli N."/>
            <person name="Harris A."/>
            <person name="Brown S.D."/>
            <person name="Hazen T.C."/>
        </authorList>
    </citation>
    <scope>NUCLEOTIDE SEQUENCE [LARGE SCALE GENOMIC DNA]</scope>
    <source>
        <strain evidence="15 16">ND2E</strain>
    </source>
</reference>
<dbReference type="PRINTS" id="PR00793">
    <property type="entry name" value="PROAMNOPTASE"/>
</dbReference>
<dbReference type="Proteomes" id="UP000029843">
    <property type="component" value="Unassembled WGS sequence"/>
</dbReference>
<dbReference type="Pfam" id="PF00561">
    <property type="entry name" value="Abhydrolase_1"/>
    <property type="match status" value="1"/>
</dbReference>
<dbReference type="GO" id="GO:0004177">
    <property type="term" value="F:aminopeptidase activity"/>
    <property type="evidence" value="ECO:0007669"/>
    <property type="project" value="UniProtKB-UniRule"/>
</dbReference>
<feature type="domain" description="AB hydrolase-1" evidence="14">
    <location>
        <begin position="37"/>
        <end position="295"/>
    </location>
</feature>
<feature type="active site" description="Nucleophile" evidence="12">
    <location>
        <position position="111"/>
    </location>
</feature>
<keyword evidence="6 11" id="KW-0031">Aminopeptidase</keyword>
<feature type="active site" description="Proton donor" evidence="12">
    <location>
        <position position="292"/>
    </location>
</feature>
<evidence type="ECO:0000313" key="15">
    <source>
        <dbReference type="EMBL" id="KGJ86941.1"/>
    </source>
</evidence>
<dbReference type="NCBIfam" id="TIGR01249">
    <property type="entry name" value="pro_imino_pep_1"/>
    <property type="match status" value="1"/>
</dbReference>
<dbReference type="InterPro" id="IPR029058">
    <property type="entry name" value="AB_hydrolase_fold"/>
</dbReference>
<proteinExistence type="inferred from homology"/>
<evidence type="ECO:0000256" key="10">
    <source>
        <dbReference type="ARBA" id="ARBA00029605"/>
    </source>
</evidence>
<evidence type="ECO:0000256" key="1">
    <source>
        <dbReference type="ARBA" id="ARBA00001585"/>
    </source>
</evidence>
<gene>
    <name evidence="15" type="ORF">ND2E_0348</name>
</gene>
<evidence type="ECO:0000256" key="7">
    <source>
        <dbReference type="ARBA" id="ARBA00022490"/>
    </source>
</evidence>
<dbReference type="EMBL" id="JQED01000055">
    <property type="protein sequence ID" value="KGJ86941.1"/>
    <property type="molecule type" value="Genomic_DNA"/>
</dbReference>
<keyword evidence="8 11" id="KW-0645">Protease</keyword>